<dbReference type="InterPro" id="IPR049557">
    <property type="entry name" value="Transketolase_CS"/>
</dbReference>
<evidence type="ECO:0000256" key="2">
    <source>
        <dbReference type="ARBA" id="ARBA00011081"/>
    </source>
</evidence>
<evidence type="ECO:0000259" key="11">
    <source>
        <dbReference type="SMART" id="SM00861"/>
    </source>
</evidence>
<comment type="similarity">
    <text evidence="2 10">Belongs to the transketolase family. DXPS subfamily.</text>
</comment>
<feature type="binding site" evidence="10">
    <location>
        <begin position="115"/>
        <end position="117"/>
    </location>
    <ligand>
        <name>thiamine diphosphate</name>
        <dbReference type="ChEBI" id="CHEBI:58937"/>
    </ligand>
</feature>
<dbReference type="Pfam" id="PF13292">
    <property type="entry name" value="DXP_synthase_N"/>
    <property type="match status" value="2"/>
</dbReference>
<feature type="binding site" evidence="10">
    <location>
        <position position="147"/>
    </location>
    <ligand>
        <name>Mg(2+)</name>
        <dbReference type="ChEBI" id="CHEBI:18420"/>
    </ligand>
</feature>
<dbReference type="Pfam" id="PF02779">
    <property type="entry name" value="Transket_pyr"/>
    <property type="match status" value="1"/>
</dbReference>
<dbReference type="NCBIfam" id="NF003933">
    <property type="entry name" value="PRK05444.2-2"/>
    <property type="match status" value="1"/>
</dbReference>
<name>A0ABV5NW35_9ACTN</name>
<dbReference type="Proteomes" id="UP001589568">
    <property type="component" value="Unassembled WGS sequence"/>
</dbReference>
<reference evidence="12 13" key="1">
    <citation type="submission" date="2024-09" db="EMBL/GenBank/DDBJ databases">
        <authorList>
            <person name="Sun Q."/>
            <person name="Mori K."/>
        </authorList>
    </citation>
    <scope>NUCLEOTIDE SEQUENCE [LARGE SCALE GENOMIC DNA]</scope>
    <source>
        <strain evidence="12 13">JCM 3324</strain>
    </source>
</reference>
<comment type="pathway">
    <text evidence="1 10">Metabolic intermediate biosynthesis; 1-deoxy-D-xylulose 5-phosphate biosynthesis; 1-deoxy-D-xylulose 5-phosphate from D-glyceraldehyde 3-phosphate and pyruvate: step 1/1.</text>
</comment>
<dbReference type="EC" id="2.2.1.7" evidence="10"/>
<comment type="cofactor">
    <cofactor evidence="10">
        <name>thiamine diphosphate</name>
        <dbReference type="ChEBI" id="CHEBI:58937"/>
    </cofactor>
    <text evidence="10">Binds 1 thiamine pyrophosphate per subunit.</text>
</comment>
<feature type="binding site" evidence="10">
    <location>
        <position position="330"/>
    </location>
    <ligand>
        <name>thiamine diphosphate</name>
        <dbReference type="ChEBI" id="CHEBI:58937"/>
    </ligand>
</feature>
<keyword evidence="4 10" id="KW-0808">Transferase</keyword>
<feature type="binding site" evidence="10">
    <location>
        <begin position="148"/>
        <end position="149"/>
    </location>
    <ligand>
        <name>thiamine diphosphate</name>
        <dbReference type="ChEBI" id="CHEBI:58937"/>
    </ligand>
</feature>
<feature type="binding site" evidence="10">
    <location>
        <position position="74"/>
    </location>
    <ligand>
        <name>thiamine diphosphate</name>
        <dbReference type="ChEBI" id="CHEBI:58937"/>
    </ligand>
</feature>
<evidence type="ECO:0000313" key="12">
    <source>
        <dbReference type="EMBL" id="MFB9474411.1"/>
    </source>
</evidence>
<keyword evidence="8 10" id="KW-0786">Thiamine pyrophosphate</keyword>
<dbReference type="CDD" id="cd07033">
    <property type="entry name" value="TPP_PYR_DXS_TK_like"/>
    <property type="match status" value="1"/>
</dbReference>
<evidence type="ECO:0000256" key="10">
    <source>
        <dbReference type="HAMAP-Rule" id="MF_00315"/>
    </source>
</evidence>
<dbReference type="InterPro" id="IPR005477">
    <property type="entry name" value="Dxylulose-5-P_synthase"/>
</dbReference>
<organism evidence="12 13">
    <name type="scientific">Nonomuraea salmonea</name>
    <dbReference type="NCBI Taxonomy" id="46181"/>
    <lineage>
        <taxon>Bacteria</taxon>
        <taxon>Bacillati</taxon>
        <taxon>Actinomycetota</taxon>
        <taxon>Actinomycetes</taxon>
        <taxon>Streptosporangiales</taxon>
        <taxon>Streptosporangiaceae</taxon>
        <taxon>Nonomuraea</taxon>
    </lineage>
</organism>
<dbReference type="Gene3D" id="3.40.50.920">
    <property type="match status" value="1"/>
</dbReference>
<keyword evidence="9 10" id="KW-0414">Isoprene biosynthesis</keyword>
<evidence type="ECO:0000256" key="7">
    <source>
        <dbReference type="ARBA" id="ARBA00022977"/>
    </source>
</evidence>
<dbReference type="CDD" id="cd02007">
    <property type="entry name" value="TPP_DXS"/>
    <property type="match status" value="1"/>
</dbReference>
<comment type="caution">
    <text evidence="12">The sequence shown here is derived from an EMBL/GenBank/DDBJ whole genome shotgun (WGS) entry which is preliminary data.</text>
</comment>
<dbReference type="SMART" id="SM00861">
    <property type="entry name" value="Transket_pyr"/>
    <property type="match status" value="1"/>
</dbReference>
<dbReference type="PANTHER" id="PTHR43322:SF5">
    <property type="entry name" value="1-DEOXY-D-XYLULOSE-5-PHOSPHATE SYNTHASE, CHLOROPLASTIC"/>
    <property type="match status" value="1"/>
</dbReference>
<sequence>MKTLLTHVSTPDDLRALPAELLPGLAREIRDFLIEKVSAAGGHLGSNLGIVELTIALHRVFDSPDDAIVFDTGHQAYVHKILTGRRDAFDGLRVRGGLSGYPSRDESPHDHVDSSHASTALAYADGMAKARRLAGEGGRSVVAVVGDGALTGGVAWEALNNLGADRGLPVVVVLNDNGRSYAPTVGGWAEHLDRLRAAPGFSVFESLGLRYLGPVDGHDIAALEQALRTARELRTPVVVHCVTRKGRGYGPAVQDLDEHLHAIPASDPATGQPLSPPRGTWTHAFSHHLCALGERRRDVVAVTAAMPGPTGVAAFGRRFPGRMFDVGIAEQHAMASAAGMAMSGLHPVIAIYATFLNRAVDQVLMDIALHRLPVTLVLDRAGITGPDGPSHHGMWDLATLAVVPGLRVAAPRDAVRLGELLDEAVACDGPTALRFPKVAVEAEIPPVGSVGEVDVLASGGQDVLLVAVGAMAGPCLSAAALLAGSGIGVSVVDPRWVIPVSPDLRKAVGGSRLVVTVEDGIASSGVGALVRQGCAPGQGVLNLGLPCAFIGQGGRSELLAEAGLTGQGIARAAGDALRALDRT</sequence>
<comment type="catalytic activity">
    <reaction evidence="10">
        <text>D-glyceraldehyde 3-phosphate + pyruvate + H(+) = 1-deoxy-D-xylulose 5-phosphate + CO2</text>
        <dbReference type="Rhea" id="RHEA:12605"/>
        <dbReference type="ChEBI" id="CHEBI:15361"/>
        <dbReference type="ChEBI" id="CHEBI:15378"/>
        <dbReference type="ChEBI" id="CHEBI:16526"/>
        <dbReference type="ChEBI" id="CHEBI:57792"/>
        <dbReference type="ChEBI" id="CHEBI:59776"/>
        <dbReference type="EC" id="2.2.1.7"/>
    </reaction>
</comment>
<dbReference type="InterPro" id="IPR020826">
    <property type="entry name" value="Transketolase_BS"/>
</dbReference>
<evidence type="ECO:0000313" key="13">
    <source>
        <dbReference type="Proteomes" id="UP001589568"/>
    </source>
</evidence>
<evidence type="ECO:0000256" key="1">
    <source>
        <dbReference type="ARBA" id="ARBA00004980"/>
    </source>
</evidence>
<keyword evidence="5 10" id="KW-0479">Metal-binding</keyword>
<evidence type="ECO:0000256" key="9">
    <source>
        <dbReference type="ARBA" id="ARBA00023229"/>
    </source>
</evidence>
<dbReference type="InterPro" id="IPR029061">
    <property type="entry name" value="THDP-binding"/>
</dbReference>
<dbReference type="HAMAP" id="MF_00315">
    <property type="entry name" value="DXP_synth"/>
    <property type="match status" value="1"/>
</dbReference>
<keyword evidence="6 10" id="KW-0460">Magnesium</keyword>
<dbReference type="Pfam" id="PF02780">
    <property type="entry name" value="Transketolase_C"/>
    <property type="match status" value="1"/>
</dbReference>
<feature type="binding site" evidence="10">
    <location>
        <position position="177"/>
    </location>
    <ligand>
        <name>Mg(2+)</name>
        <dbReference type="ChEBI" id="CHEBI:18420"/>
    </ligand>
</feature>
<comment type="subunit">
    <text evidence="3 10">Homodimer.</text>
</comment>
<dbReference type="EMBL" id="JBHMCF010000038">
    <property type="protein sequence ID" value="MFB9474411.1"/>
    <property type="molecule type" value="Genomic_DNA"/>
</dbReference>
<protein>
    <recommendedName>
        <fullName evidence="10">1-deoxy-D-xylulose-5-phosphate synthase</fullName>
        <ecNumber evidence="10">2.2.1.7</ecNumber>
    </recommendedName>
    <alternativeName>
        <fullName evidence="10">1-deoxyxylulose-5-phosphate synthase</fullName>
        <shortName evidence="10">DXP synthase</shortName>
        <shortName evidence="10">DXPS</shortName>
    </alternativeName>
</protein>
<evidence type="ECO:0000256" key="3">
    <source>
        <dbReference type="ARBA" id="ARBA00011738"/>
    </source>
</evidence>
<dbReference type="SUPFAM" id="SSF52518">
    <property type="entry name" value="Thiamin diphosphate-binding fold (THDP-binding)"/>
    <property type="match status" value="2"/>
</dbReference>
<feature type="domain" description="Transketolase-like pyrimidine-binding" evidence="11">
    <location>
        <begin position="279"/>
        <end position="442"/>
    </location>
</feature>
<evidence type="ECO:0000256" key="8">
    <source>
        <dbReference type="ARBA" id="ARBA00023052"/>
    </source>
</evidence>
<dbReference type="SUPFAM" id="SSF52922">
    <property type="entry name" value="TK C-terminal domain-like"/>
    <property type="match status" value="1"/>
</dbReference>
<dbReference type="InterPro" id="IPR033248">
    <property type="entry name" value="Transketolase_C"/>
</dbReference>
<evidence type="ECO:0000256" key="4">
    <source>
        <dbReference type="ARBA" id="ARBA00022679"/>
    </source>
</evidence>
<dbReference type="GO" id="GO:0008661">
    <property type="term" value="F:1-deoxy-D-xylulose-5-phosphate synthase activity"/>
    <property type="evidence" value="ECO:0007669"/>
    <property type="project" value="UniProtKB-EC"/>
</dbReference>
<feature type="binding site" evidence="10">
    <location>
        <position position="249"/>
    </location>
    <ligand>
        <name>thiamine diphosphate</name>
        <dbReference type="ChEBI" id="CHEBI:58937"/>
    </ligand>
</feature>
<proteinExistence type="inferred from homology"/>
<dbReference type="InterPro" id="IPR005475">
    <property type="entry name" value="Transketolase-like_Pyr-bd"/>
</dbReference>
<evidence type="ECO:0000256" key="5">
    <source>
        <dbReference type="ARBA" id="ARBA00022723"/>
    </source>
</evidence>
<comment type="function">
    <text evidence="10">Catalyzes the acyloin condensation reaction between C atoms 2 and 3 of pyruvate and glyceraldehyde 3-phosphate to yield 1-deoxy-D-xylulose-5-phosphate (DXP).</text>
</comment>
<accession>A0ABV5NW35</accession>
<evidence type="ECO:0000256" key="6">
    <source>
        <dbReference type="ARBA" id="ARBA00022842"/>
    </source>
</evidence>
<dbReference type="RefSeq" id="WP_379484436.1">
    <property type="nucleotide sequence ID" value="NZ_JBHMCF010000038.1"/>
</dbReference>
<dbReference type="PROSITE" id="PS00802">
    <property type="entry name" value="TRANSKETOLASE_2"/>
    <property type="match status" value="1"/>
</dbReference>
<dbReference type="PROSITE" id="PS00801">
    <property type="entry name" value="TRANSKETOLASE_1"/>
    <property type="match status" value="1"/>
</dbReference>
<keyword evidence="13" id="KW-1185">Reference proteome</keyword>
<feature type="binding site" evidence="10">
    <location>
        <position position="177"/>
    </location>
    <ligand>
        <name>thiamine diphosphate</name>
        <dbReference type="ChEBI" id="CHEBI:58937"/>
    </ligand>
</feature>
<dbReference type="Gene3D" id="3.40.50.970">
    <property type="match status" value="2"/>
</dbReference>
<comment type="cofactor">
    <cofactor evidence="10">
        <name>Mg(2+)</name>
        <dbReference type="ChEBI" id="CHEBI:18420"/>
    </cofactor>
    <text evidence="10">Binds 1 Mg(2+) ion per subunit.</text>
</comment>
<dbReference type="PANTHER" id="PTHR43322">
    <property type="entry name" value="1-D-DEOXYXYLULOSE 5-PHOSPHATE SYNTHASE-RELATED"/>
    <property type="match status" value="1"/>
</dbReference>
<keyword evidence="7 10" id="KW-0784">Thiamine biosynthesis</keyword>
<dbReference type="InterPro" id="IPR009014">
    <property type="entry name" value="Transketo_C/PFOR_II"/>
</dbReference>
<gene>
    <name evidence="10" type="primary">dxs</name>
    <name evidence="12" type="ORF">ACFFR3_33370</name>
</gene>